<organism evidence="1 2">
    <name type="scientific">Anaerobacillus alkaliphilus</name>
    <dbReference type="NCBI Taxonomy" id="1548597"/>
    <lineage>
        <taxon>Bacteria</taxon>
        <taxon>Bacillati</taxon>
        <taxon>Bacillota</taxon>
        <taxon>Bacilli</taxon>
        <taxon>Bacillales</taxon>
        <taxon>Bacillaceae</taxon>
        <taxon>Anaerobacillus</taxon>
    </lineage>
</organism>
<protein>
    <submittedName>
        <fullName evidence="1">SEC-C domain-containing protein</fullName>
    </submittedName>
</protein>
<dbReference type="EMBL" id="QOUX01000039">
    <property type="protein sequence ID" value="RXJ00313.1"/>
    <property type="molecule type" value="Genomic_DNA"/>
</dbReference>
<accession>A0A4Q0VTF8</accession>
<comment type="caution">
    <text evidence="1">The sequence shown here is derived from an EMBL/GenBank/DDBJ whole genome shotgun (WGS) entry which is preliminary data.</text>
</comment>
<sequence length="402" mass="46525">MTKRNEPCPCGSSKKYKNCCASKVPTDIDKLIEFNILELQQDIFHYAQSHYEDGLEECINEFFEEAIFEDEDQFDHAGFLLMTWAIFSLPIAETKQTILESYIKKHSKKITRPALREALEKLPGTAPSVFKVKRDDQMVLFVEDIFTEEEKQIQLLVPNNDEKIGEDLDGYYVLGMTMSCHNRTYFFGTFQVITSAVQIGEILSLYEIHSDELSPQQFTDEFFPEIIEVAFNGLPDFNDMPWDNPNQKQVSELVRANLKVAKEIKPTLEGLTITLWKVYCSKTGGNIRNIPKYAAALHFIIGHFMVAFGEDELSKQQLAKMYDVKIRGLSDTINKLEDVLEDDLNKIADDLIFGLVEDEDYDPFDFEDEDDDDIDLDDFFLEEEFIIDELAKKRNEKQKVRK</sequence>
<dbReference type="Proteomes" id="UP000290649">
    <property type="component" value="Unassembled WGS sequence"/>
</dbReference>
<dbReference type="Gene3D" id="3.10.450.50">
    <property type="match status" value="1"/>
</dbReference>
<keyword evidence="2" id="KW-1185">Reference proteome</keyword>
<dbReference type="OrthoDB" id="6399948at2"/>
<dbReference type="InterPro" id="IPR004027">
    <property type="entry name" value="SEC_C_motif"/>
</dbReference>
<gene>
    <name evidence="1" type="ORF">DS745_12335</name>
</gene>
<evidence type="ECO:0000313" key="2">
    <source>
        <dbReference type="Proteomes" id="UP000290649"/>
    </source>
</evidence>
<evidence type="ECO:0000313" key="1">
    <source>
        <dbReference type="EMBL" id="RXJ00313.1"/>
    </source>
</evidence>
<dbReference type="Pfam" id="PF02810">
    <property type="entry name" value="SEC-C"/>
    <property type="match status" value="1"/>
</dbReference>
<dbReference type="SUPFAM" id="SSF103642">
    <property type="entry name" value="Sec-C motif"/>
    <property type="match status" value="1"/>
</dbReference>
<name>A0A4Q0VTF8_9BACI</name>
<dbReference type="AlphaFoldDB" id="A0A4Q0VTF8"/>
<proteinExistence type="predicted"/>
<reference evidence="1 2" key="1">
    <citation type="journal article" date="2019" name="Int. J. Syst. Evol. Microbiol.">
        <title>Anaerobacillus alkaliphilus sp. nov., a novel alkaliphilic and moderately halophilic bacterium.</title>
        <authorList>
            <person name="Borsodi A.K."/>
            <person name="Aszalos J.M."/>
            <person name="Bihari P."/>
            <person name="Nagy I."/>
            <person name="Schumann P."/>
            <person name="Sproer C."/>
            <person name="Kovacs A.L."/>
            <person name="Boka K."/>
            <person name="Dobosy P."/>
            <person name="Ovari M."/>
            <person name="Szili-Kovacs T."/>
            <person name="Toth E."/>
        </authorList>
    </citation>
    <scope>NUCLEOTIDE SEQUENCE [LARGE SCALE GENOMIC DNA]</scope>
    <source>
        <strain evidence="1 2">B16-10</strain>
    </source>
</reference>
<dbReference type="RefSeq" id="WP_129078531.1">
    <property type="nucleotide sequence ID" value="NZ_QOUX01000039.1"/>
</dbReference>